<organism evidence="1 2">
    <name type="scientific">Cellulomonas algicola</name>
    <dbReference type="NCBI Taxonomy" id="2071633"/>
    <lineage>
        <taxon>Bacteria</taxon>
        <taxon>Bacillati</taxon>
        <taxon>Actinomycetota</taxon>
        <taxon>Actinomycetes</taxon>
        <taxon>Micrococcales</taxon>
        <taxon>Cellulomonadaceae</taxon>
        <taxon>Cellulomonas</taxon>
    </lineage>
</organism>
<dbReference type="RefSeq" id="WP_124343515.1">
    <property type="nucleotide sequence ID" value="NZ_BHYL01000223.1"/>
</dbReference>
<comment type="caution">
    <text evidence="1">The sequence shown here is derived from an EMBL/GenBank/DDBJ whole genome shotgun (WGS) entry which is preliminary data.</text>
</comment>
<accession>A0A401V264</accession>
<keyword evidence="2" id="KW-1185">Reference proteome</keyword>
<evidence type="ECO:0000313" key="2">
    <source>
        <dbReference type="Proteomes" id="UP000288246"/>
    </source>
</evidence>
<reference evidence="1 2" key="1">
    <citation type="submission" date="2018-11" db="EMBL/GenBank/DDBJ databases">
        <title>Draft genome sequence of Cellulomonas takizawaensis strain TKZ-21.</title>
        <authorList>
            <person name="Yamamura H."/>
            <person name="Hayashi T."/>
            <person name="Hamada M."/>
            <person name="Serisawa Y."/>
            <person name="Matsuyama K."/>
            <person name="Nakagawa Y."/>
            <person name="Otoguro M."/>
            <person name="Yanagida F."/>
            <person name="Hayakawa M."/>
        </authorList>
    </citation>
    <scope>NUCLEOTIDE SEQUENCE [LARGE SCALE GENOMIC DNA]</scope>
    <source>
        <strain evidence="1 2">TKZ-21</strain>
    </source>
</reference>
<sequence length="76" mass="8425">MVRIVNQSLTATHAPISDAAARRAARRLARTAARNPLRRVRVDCEPHAVRDPLATLGDRVWCDAHADWATVVEVTE</sequence>
<dbReference type="EMBL" id="BHYL01000223">
    <property type="protein sequence ID" value="GCD21002.1"/>
    <property type="molecule type" value="Genomic_DNA"/>
</dbReference>
<protein>
    <submittedName>
        <fullName evidence="1">Uncharacterized protein</fullName>
    </submittedName>
</protein>
<gene>
    <name evidence="1" type="ORF">CTKZ_25640</name>
</gene>
<name>A0A401V264_9CELL</name>
<dbReference type="OrthoDB" id="9889334at2"/>
<evidence type="ECO:0000313" key="1">
    <source>
        <dbReference type="EMBL" id="GCD21002.1"/>
    </source>
</evidence>
<dbReference type="Proteomes" id="UP000288246">
    <property type="component" value="Unassembled WGS sequence"/>
</dbReference>
<proteinExistence type="predicted"/>
<dbReference type="AlphaFoldDB" id="A0A401V264"/>